<evidence type="ECO:0000256" key="1">
    <source>
        <dbReference type="SAM" id="MobiDB-lite"/>
    </source>
</evidence>
<reference evidence="2 3" key="1">
    <citation type="submission" date="2015-12" db="EMBL/GenBank/DDBJ databases">
        <title>Draft genome sequence of Moniliophthora roreri, the causal agent of frosty pod rot of cacao.</title>
        <authorList>
            <person name="Aime M.C."/>
            <person name="Diaz-Valderrama J.R."/>
            <person name="Kijpornyongpan T."/>
            <person name="Phillips-Mora W."/>
        </authorList>
    </citation>
    <scope>NUCLEOTIDE SEQUENCE [LARGE SCALE GENOMIC DNA]</scope>
    <source>
        <strain evidence="2 3">MCA 2952</strain>
    </source>
</reference>
<evidence type="ECO:0000313" key="2">
    <source>
        <dbReference type="EMBL" id="KTB43060.1"/>
    </source>
</evidence>
<evidence type="ECO:0000313" key="3">
    <source>
        <dbReference type="Proteomes" id="UP000054988"/>
    </source>
</evidence>
<accession>A0A0W0G3E8</accession>
<dbReference type="AlphaFoldDB" id="A0A0W0G3E8"/>
<dbReference type="InterPro" id="IPR036537">
    <property type="entry name" value="Adaptor_Cbl_N_dom_sf"/>
</dbReference>
<dbReference type="InterPro" id="IPR059179">
    <property type="entry name" value="MLKL-like_MCAfunc"/>
</dbReference>
<name>A0A0W0G3E8_MONRR</name>
<feature type="compositionally biased region" description="Polar residues" evidence="1">
    <location>
        <begin position="198"/>
        <end position="207"/>
    </location>
</feature>
<comment type="caution">
    <text evidence="2">The sequence shown here is derived from an EMBL/GenBank/DDBJ whole genome shotgun (WGS) entry which is preliminary data.</text>
</comment>
<feature type="region of interest" description="Disordered" evidence="1">
    <location>
        <begin position="255"/>
        <end position="278"/>
    </location>
</feature>
<dbReference type="EMBL" id="LATX01001252">
    <property type="protein sequence ID" value="KTB43060.1"/>
    <property type="molecule type" value="Genomic_DNA"/>
</dbReference>
<dbReference type="CDD" id="cd21037">
    <property type="entry name" value="MLKL_NTD"/>
    <property type="match status" value="1"/>
</dbReference>
<sequence>MPLLLEPLLSLQCSTTYRAKRSLKRRPVTLKTLKDVAETAQIPGLVAIPSLALEILAVAQDIKQNKDAFQRLAKDAFGVATVIVEACKRMMERGQVPALQSELWALQSTMKISLKAMIFKFSEYHLSQQLQHSMSCFSLIDVRHAVELLLLKQTGSGDAGSDPRPSPSSNPWFPPIPTQQTLTSQFSPPTEAIRRDSFGNSARSSRNPFIPPSALDVDAPPPQFPVQPVGTRGAWSINYTTNVYHVSGDHYSNVNNVNRNGYPASAPDRNPSGQEEST</sequence>
<dbReference type="Gene3D" id="1.20.930.20">
    <property type="entry name" value="Adaptor protein Cbl, N-terminal domain"/>
    <property type="match status" value="1"/>
</dbReference>
<dbReference type="GO" id="GO:0007166">
    <property type="term" value="P:cell surface receptor signaling pathway"/>
    <property type="evidence" value="ECO:0007669"/>
    <property type="project" value="InterPro"/>
</dbReference>
<feature type="compositionally biased region" description="Pro residues" evidence="1">
    <location>
        <begin position="164"/>
        <end position="177"/>
    </location>
</feature>
<protein>
    <submittedName>
        <fullName evidence="2">Uncharacterized protein</fullName>
    </submittedName>
</protein>
<organism evidence="2 3">
    <name type="scientific">Moniliophthora roreri</name>
    <name type="common">Frosty pod rot fungus</name>
    <name type="synonym">Monilia roreri</name>
    <dbReference type="NCBI Taxonomy" id="221103"/>
    <lineage>
        <taxon>Eukaryota</taxon>
        <taxon>Fungi</taxon>
        <taxon>Dikarya</taxon>
        <taxon>Basidiomycota</taxon>
        <taxon>Agaricomycotina</taxon>
        <taxon>Agaricomycetes</taxon>
        <taxon>Agaricomycetidae</taxon>
        <taxon>Agaricales</taxon>
        <taxon>Marasmiineae</taxon>
        <taxon>Marasmiaceae</taxon>
        <taxon>Moniliophthora</taxon>
    </lineage>
</organism>
<feature type="compositionally biased region" description="Polar residues" evidence="1">
    <location>
        <begin position="178"/>
        <end position="188"/>
    </location>
</feature>
<proteinExistence type="predicted"/>
<feature type="region of interest" description="Disordered" evidence="1">
    <location>
        <begin position="155"/>
        <end position="231"/>
    </location>
</feature>
<dbReference type="Proteomes" id="UP000054988">
    <property type="component" value="Unassembled WGS sequence"/>
</dbReference>
<gene>
    <name evidence="2" type="ORF">WG66_4346</name>
</gene>